<evidence type="ECO:0000313" key="3">
    <source>
        <dbReference type="Proteomes" id="UP000683310"/>
    </source>
</evidence>
<dbReference type="Proteomes" id="UP000683310">
    <property type="component" value="Chromosome"/>
</dbReference>
<name>A0ABX8CUM3_9NOCA</name>
<evidence type="ECO:0000313" key="2">
    <source>
        <dbReference type="EMBL" id="QVI23292.1"/>
    </source>
</evidence>
<dbReference type="Pfam" id="PF17227">
    <property type="entry name" value="DUF5302"/>
    <property type="match status" value="1"/>
</dbReference>
<dbReference type="GeneID" id="300987759"/>
<gene>
    <name evidence="2" type="ORF">KHQ06_10570</name>
</gene>
<protein>
    <submittedName>
        <fullName evidence="2">DUF5302 domain-containing protein</fullName>
    </submittedName>
</protein>
<feature type="compositionally biased region" description="Basic and acidic residues" evidence="1">
    <location>
        <begin position="22"/>
        <end position="35"/>
    </location>
</feature>
<evidence type="ECO:0000256" key="1">
    <source>
        <dbReference type="SAM" id="MobiDB-lite"/>
    </source>
</evidence>
<accession>A0ABX8CUM3</accession>
<feature type="region of interest" description="Disordered" evidence="1">
    <location>
        <begin position="1"/>
        <end position="69"/>
    </location>
</feature>
<feature type="compositionally biased region" description="Acidic residues" evidence="1">
    <location>
        <begin position="1"/>
        <end position="15"/>
    </location>
</feature>
<dbReference type="InterPro" id="IPR035172">
    <property type="entry name" value="DUF5302"/>
</dbReference>
<sequence>MADEPEVQQDLENDAAETPAEATKRKFREALERKNGHATAGGAGQNAAKVRGTHAQAGGKRTFRRRAGG</sequence>
<organism evidence="2 3">
    <name type="scientific">Nocardia tengchongensis</name>
    <dbReference type="NCBI Taxonomy" id="2055889"/>
    <lineage>
        <taxon>Bacteria</taxon>
        <taxon>Bacillati</taxon>
        <taxon>Actinomycetota</taxon>
        <taxon>Actinomycetes</taxon>
        <taxon>Mycobacteriales</taxon>
        <taxon>Nocardiaceae</taxon>
        <taxon>Nocardia</taxon>
    </lineage>
</organism>
<dbReference type="RefSeq" id="WP_213559364.1">
    <property type="nucleotide sequence ID" value="NZ_JBFAJM010000001.1"/>
</dbReference>
<reference evidence="2 3" key="1">
    <citation type="submission" date="2021-04" db="EMBL/GenBank/DDBJ databases">
        <title>Nocardia tengchongensis.</title>
        <authorList>
            <person name="Zhuang k."/>
            <person name="Ran Y."/>
            <person name="Li W."/>
        </authorList>
    </citation>
    <scope>NUCLEOTIDE SEQUENCE [LARGE SCALE GENOMIC DNA]</scope>
    <source>
        <strain evidence="2 3">CFH S0057</strain>
    </source>
</reference>
<dbReference type="EMBL" id="CP074371">
    <property type="protein sequence ID" value="QVI23292.1"/>
    <property type="molecule type" value="Genomic_DNA"/>
</dbReference>
<proteinExistence type="predicted"/>
<keyword evidence="3" id="KW-1185">Reference proteome</keyword>